<dbReference type="InterPro" id="IPR000182">
    <property type="entry name" value="GNAT_dom"/>
</dbReference>
<accession>A0ABT8K075</accession>
<evidence type="ECO:0000259" key="3">
    <source>
        <dbReference type="PROSITE" id="PS51186"/>
    </source>
</evidence>
<organism evidence="4 5">
    <name type="scientific">Arthrobacter burdickii</name>
    <dbReference type="NCBI Taxonomy" id="3035920"/>
    <lineage>
        <taxon>Bacteria</taxon>
        <taxon>Bacillati</taxon>
        <taxon>Actinomycetota</taxon>
        <taxon>Actinomycetes</taxon>
        <taxon>Micrococcales</taxon>
        <taxon>Micrococcaceae</taxon>
        <taxon>Arthrobacter</taxon>
    </lineage>
</organism>
<dbReference type="EMBL" id="JAROCG010000001">
    <property type="protein sequence ID" value="MDN4610815.1"/>
    <property type="molecule type" value="Genomic_DNA"/>
</dbReference>
<dbReference type="GO" id="GO:0005840">
    <property type="term" value="C:ribosome"/>
    <property type="evidence" value="ECO:0007669"/>
    <property type="project" value="UniProtKB-KW"/>
</dbReference>
<sequence length="160" mass="18369">MSSEGMGFTVRDMAFEDIETIGRLENELFPTDAWPLEMFYTEFFQPDTRRYIVAEVDGDPVGYAGMMVIDTTADIQTIGVLPRFEGRGIGRTMLTELLAEARRRGADNVMLEVRADNPRAQQLYTRFGFQKIHTRRNYYRDGIDAWIMRLVLPAAEGETQ</sequence>
<keyword evidence="1 4" id="KW-0808">Transferase</keyword>
<evidence type="ECO:0000313" key="5">
    <source>
        <dbReference type="Proteomes" id="UP001174209"/>
    </source>
</evidence>
<evidence type="ECO:0000313" key="4">
    <source>
        <dbReference type="EMBL" id="MDN4610815.1"/>
    </source>
</evidence>
<protein>
    <submittedName>
        <fullName evidence="4">Ribosomal protein S18-alanine N-acetyltransferase</fullName>
        <ecNumber evidence="4">2.3.1.266</ecNumber>
    </submittedName>
</protein>
<dbReference type="PROSITE" id="PS51186">
    <property type="entry name" value="GNAT"/>
    <property type="match status" value="1"/>
</dbReference>
<evidence type="ECO:0000256" key="2">
    <source>
        <dbReference type="ARBA" id="ARBA00023315"/>
    </source>
</evidence>
<name>A0ABT8K075_9MICC</name>
<gene>
    <name evidence="4" type="primary">rimI</name>
    <name evidence="4" type="ORF">P5G52_08015</name>
</gene>
<dbReference type="Proteomes" id="UP001174209">
    <property type="component" value="Unassembled WGS sequence"/>
</dbReference>
<keyword evidence="2 4" id="KW-0012">Acyltransferase</keyword>
<dbReference type="EC" id="2.3.1.266" evidence="4"/>
<dbReference type="NCBIfam" id="TIGR01575">
    <property type="entry name" value="rimI"/>
    <property type="match status" value="1"/>
</dbReference>
<dbReference type="RefSeq" id="WP_301226301.1">
    <property type="nucleotide sequence ID" value="NZ_JAROCG010000001.1"/>
</dbReference>
<dbReference type="Pfam" id="PF00583">
    <property type="entry name" value="Acetyltransf_1"/>
    <property type="match status" value="1"/>
</dbReference>
<dbReference type="CDD" id="cd04301">
    <property type="entry name" value="NAT_SF"/>
    <property type="match status" value="1"/>
</dbReference>
<dbReference type="InterPro" id="IPR006464">
    <property type="entry name" value="AcTrfase_RimI/Ard1"/>
</dbReference>
<evidence type="ECO:0000256" key="1">
    <source>
        <dbReference type="ARBA" id="ARBA00022679"/>
    </source>
</evidence>
<keyword evidence="5" id="KW-1185">Reference proteome</keyword>
<proteinExistence type="predicted"/>
<dbReference type="SUPFAM" id="SSF55729">
    <property type="entry name" value="Acyl-CoA N-acyltransferases (Nat)"/>
    <property type="match status" value="1"/>
</dbReference>
<comment type="caution">
    <text evidence="4">The sequence shown here is derived from an EMBL/GenBank/DDBJ whole genome shotgun (WGS) entry which is preliminary data.</text>
</comment>
<keyword evidence="4" id="KW-0689">Ribosomal protein</keyword>
<dbReference type="GO" id="GO:0008999">
    <property type="term" value="F:protein-N-terminal-alanine acetyltransferase activity"/>
    <property type="evidence" value="ECO:0007669"/>
    <property type="project" value="UniProtKB-EC"/>
</dbReference>
<dbReference type="Gene3D" id="3.40.630.30">
    <property type="match status" value="1"/>
</dbReference>
<dbReference type="InterPro" id="IPR050832">
    <property type="entry name" value="Bact_Acetyltransf"/>
</dbReference>
<dbReference type="PANTHER" id="PTHR43877">
    <property type="entry name" value="AMINOALKYLPHOSPHONATE N-ACETYLTRANSFERASE-RELATED-RELATED"/>
    <property type="match status" value="1"/>
</dbReference>
<feature type="domain" description="N-acetyltransferase" evidence="3">
    <location>
        <begin position="8"/>
        <end position="153"/>
    </location>
</feature>
<keyword evidence="4" id="KW-0687">Ribonucleoprotein</keyword>
<dbReference type="InterPro" id="IPR016181">
    <property type="entry name" value="Acyl_CoA_acyltransferase"/>
</dbReference>
<reference evidence="4" key="1">
    <citation type="submission" date="2023-06" db="EMBL/GenBank/DDBJ databases">
        <title>MT1 and MT2 Draft Genomes of Novel Species.</title>
        <authorList>
            <person name="Venkateswaran K."/>
        </authorList>
    </citation>
    <scope>NUCLEOTIDE SEQUENCE</scope>
    <source>
        <strain evidence="4">IIF3SC-B10</strain>
    </source>
</reference>